<name>A0A4U9XPB9_9STRE</name>
<accession>A0A4U9XPB9</accession>
<gene>
    <name evidence="1" type="ORF">NCTC5385_00453</name>
</gene>
<evidence type="ECO:0000313" key="2">
    <source>
        <dbReference type="Proteomes" id="UP000304914"/>
    </source>
</evidence>
<dbReference type="Gene3D" id="2.40.30.200">
    <property type="match status" value="1"/>
</dbReference>
<proteinExistence type="predicted"/>
<dbReference type="Proteomes" id="UP000304914">
    <property type="component" value="Chromosome"/>
</dbReference>
<reference evidence="1 2" key="1">
    <citation type="submission" date="2019-05" db="EMBL/GenBank/DDBJ databases">
        <authorList>
            <consortium name="Pathogen Informatics"/>
        </authorList>
    </citation>
    <scope>NUCLEOTIDE SEQUENCE [LARGE SCALE GENOMIC DNA]</scope>
    <source>
        <strain evidence="1 2">NCTC5385</strain>
    </source>
</reference>
<dbReference type="AlphaFoldDB" id="A0A4U9XPB9"/>
<dbReference type="EMBL" id="LR594035">
    <property type="protein sequence ID" value="VTS14956.1"/>
    <property type="molecule type" value="Genomic_DNA"/>
</dbReference>
<organism evidence="1 2">
    <name type="scientific">Streptococcus pseudoporcinus</name>
    <dbReference type="NCBI Taxonomy" id="361101"/>
    <lineage>
        <taxon>Bacteria</taxon>
        <taxon>Bacillati</taxon>
        <taxon>Bacillota</taxon>
        <taxon>Bacilli</taxon>
        <taxon>Lactobacillales</taxon>
        <taxon>Streptococcaceae</taxon>
        <taxon>Streptococcus</taxon>
    </lineage>
</organism>
<sequence>MKHYGITFNGRHSFKDEGLLLLEDKEITIPEKNKIVISPPYSNNVYDFSTVYGGQLYKQRTLTYQIKIMNDNRSTKEAMNMTETKVINWLMGSTGLQKLTDDAIPGYYFLAEVQGNSSFQEDWNHGVLKVTFKAYPFKISESAEGNDIWDDFNFELDAFQKVSFEVSGSLDILLVNTGISLARPVITASNNFTLTKDGVVHSIVTGSRTYDYFTLDKENQIHIEGHGMISFQWYKELI</sequence>
<evidence type="ECO:0000313" key="1">
    <source>
        <dbReference type="EMBL" id="VTS14956.1"/>
    </source>
</evidence>
<protein>
    <submittedName>
        <fullName evidence="1">Prophage protein</fullName>
    </submittedName>
</protein>
<dbReference type="RefSeq" id="WP_138068075.1">
    <property type="nucleotide sequence ID" value="NZ_LR594035.1"/>
</dbReference>